<dbReference type="PANTHER" id="PTHR33577:SF9">
    <property type="entry name" value="PEROXIDASE STCC"/>
    <property type="match status" value="1"/>
</dbReference>
<evidence type="ECO:0000256" key="7">
    <source>
        <dbReference type="ARBA" id="ARBA00025795"/>
    </source>
</evidence>
<protein>
    <recommendedName>
        <fullName evidence="9">Heme haloperoxidase family profile domain-containing protein</fullName>
    </recommendedName>
</protein>
<sequence length="263" mass="29926">MATERPPKKGEYQRPPQGALRSPCPVLNALSNHGYIPRDGRNIHATNLKAAFAYLGFDPFLKNYLVDGAFKVHEDDPKKVTKDTDVLGLRNPGQVDENGIPVLNLDQVGRPNAVEHPCSMTRRDREQGDCISFDPELMAQLIGAAGSDGYYSMSDIAKYRKLRYDQQKRDNPELKFNVQQHTLACGEIGAFQATFGRGLFYKIPLSYMKALFVEERLPLKEGWTPRWTWLGFPELASIMFWIRHYAWPSKEFGVETVDTKKTK</sequence>
<dbReference type="InterPro" id="IPR036851">
    <property type="entry name" value="Chloroperoxidase-like_sf"/>
</dbReference>
<dbReference type="AlphaFoldDB" id="A0AAV9U7P4"/>
<name>A0AAV9U7P4_9PEZI</name>
<dbReference type="GO" id="GO:0046872">
    <property type="term" value="F:metal ion binding"/>
    <property type="evidence" value="ECO:0007669"/>
    <property type="project" value="UniProtKB-KW"/>
</dbReference>
<dbReference type="Proteomes" id="UP001373714">
    <property type="component" value="Unassembled WGS sequence"/>
</dbReference>
<evidence type="ECO:0000256" key="5">
    <source>
        <dbReference type="ARBA" id="ARBA00023002"/>
    </source>
</evidence>
<keyword evidence="4" id="KW-0479">Metal-binding</keyword>
<keyword evidence="2" id="KW-0575">Peroxidase</keyword>
<comment type="similarity">
    <text evidence="7">Belongs to the chloroperoxidase family.</text>
</comment>
<evidence type="ECO:0000256" key="8">
    <source>
        <dbReference type="SAM" id="MobiDB-lite"/>
    </source>
</evidence>
<dbReference type="InterPro" id="IPR000028">
    <property type="entry name" value="Chloroperoxidase"/>
</dbReference>
<evidence type="ECO:0000256" key="4">
    <source>
        <dbReference type="ARBA" id="ARBA00022723"/>
    </source>
</evidence>
<evidence type="ECO:0000256" key="3">
    <source>
        <dbReference type="ARBA" id="ARBA00022617"/>
    </source>
</evidence>
<comment type="cofactor">
    <cofactor evidence="1">
        <name>heme b</name>
        <dbReference type="ChEBI" id="CHEBI:60344"/>
    </cofactor>
</comment>
<dbReference type="PANTHER" id="PTHR33577">
    <property type="entry name" value="STERIGMATOCYSTIN BIOSYNTHESIS PEROXIDASE STCC-RELATED"/>
    <property type="match status" value="1"/>
</dbReference>
<dbReference type="GO" id="GO:0004601">
    <property type="term" value="F:peroxidase activity"/>
    <property type="evidence" value="ECO:0007669"/>
    <property type="project" value="UniProtKB-KW"/>
</dbReference>
<proteinExistence type="inferred from homology"/>
<dbReference type="EMBL" id="JAVHNS010000013">
    <property type="protein sequence ID" value="KAK6337647.1"/>
    <property type="molecule type" value="Genomic_DNA"/>
</dbReference>
<keyword evidence="11" id="KW-1185">Reference proteome</keyword>
<dbReference type="Gene3D" id="1.10.489.10">
    <property type="entry name" value="Chloroperoxidase-like"/>
    <property type="match status" value="1"/>
</dbReference>
<keyword evidence="5" id="KW-0560">Oxidoreductase</keyword>
<evidence type="ECO:0000256" key="1">
    <source>
        <dbReference type="ARBA" id="ARBA00001970"/>
    </source>
</evidence>
<evidence type="ECO:0000259" key="9">
    <source>
        <dbReference type="PROSITE" id="PS51405"/>
    </source>
</evidence>
<accession>A0AAV9U7P4</accession>
<keyword evidence="6" id="KW-0408">Iron</keyword>
<dbReference type="Pfam" id="PF01328">
    <property type="entry name" value="Peroxidase_2"/>
    <property type="match status" value="1"/>
</dbReference>
<organism evidence="10 11">
    <name type="scientific">Orbilia blumenaviensis</name>
    <dbReference type="NCBI Taxonomy" id="1796055"/>
    <lineage>
        <taxon>Eukaryota</taxon>
        <taxon>Fungi</taxon>
        <taxon>Dikarya</taxon>
        <taxon>Ascomycota</taxon>
        <taxon>Pezizomycotina</taxon>
        <taxon>Orbiliomycetes</taxon>
        <taxon>Orbiliales</taxon>
        <taxon>Orbiliaceae</taxon>
        <taxon>Orbilia</taxon>
    </lineage>
</organism>
<feature type="region of interest" description="Disordered" evidence="8">
    <location>
        <begin position="1"/>
        <end position="22"/>
    </location>
</feature>
<dbReference type="PROSITE" id="PS51405">
    <property type="entry name" value="HEME_HALOPEROXIDASE"/>
    <property type="match status" value="1"/>
</dbReference>
<comment type="caution">
    <text evidence="10">The sequence shown here is derived from an EMBL/GenBank/DDBJ whole genome shotgun (WGS) entry which is preliminary data.</text>
</comment>
<dbReference type="SUPFAM" id="SSF47571">
    <property type="entry name" value="Cloroperoxidase"/>
    <property type="match status" value="1"/>
</dbReference>
<evidence type="ECO:0000313" key="11">
    <source>
        <dbReference type="Proteomes" id="UP001373714"/>
    </source>
</evidence>
<reference evidence="10 11" key="1">
    <citation type="submission" date="2019-10" db="EMBL/GenBank/DDBJ databases">
        <authorList>
            <person name="Palmer J.M."/>
        </authorList>
    </citation>
    <scope>NUCLEOTIDE SEQUENCE [LARGE SCALE GENOMIC DNA]</scope>
    <source>
        <strain evidence="10 11">TWF730</strain>
    </source>
</reference>
<feature type="domain" description="Heme haloperoxidase family profile" evidence="9">
    <location>
        <begin position="8"/>
        <end position="237"/>
    </location>
</feature>
<gene>
    <name evidence="10" type="ORF">TWF730_003042</name>
</gene>
<evidence type="ECO:0000313" key="10">
    <source>
        <dbReference type="EMBL" id="KAK6337647.1"/>
    </source>
</evidence>
<evidence type="ECO:0000256" key="6">
    <source>
        <dbReference type="ARBA" id="ARBA00023004"/>
    </source>
</evidence>
<keyword evidence="3" id="KW-0349">Heme</keyword>
<feature type="compositionally biased region" description="Basic and acidic residues" evidence="8">
    <location>
        <begin position="1"/>
        <end position="12"/>
    </location>
</feature>
<evidence type="ECO:0000256" key="2">
    <source>
        <dbReference type="ARBA" id="ARBA00022559"/>
    </source>
</evidence>